<dbReference type="AlphaFoldDB" id="A0A498CSB0"/>
<reference evidence="2 3" key="1">
    <citation type="submission" date="2018-10" db="EMBL/GenBank/DDBJ databases">
        <title>Anaerotruncus faecis sp. nov., isolated from human feces.</title>
        <authorList>
            <person name="Wang Y.-J."/>
        </authorList>
    </citation>
    <scope>NUCLEOTIDE SEQUENCE [LARGE SCALE GENOMIC DNA]</scope>
    <source>
        <strain evidence="2 3">22A2-44</strain>
    </source>
</reference>
<keyword evidence="3" id="KW-1185">Reference proteome</keyword>
<evidence type="ECO:0000256" key="1">
    <source>
        <dbReference type="SAM" id="Phobius"/>
    </source>
</evidence>
<name>A0A498CSB0_9FIRM</name>
<feature type="transmembrane region" description="Helical" evidence="1">
    <location>
        <begin position="20"/>
        <end position="40"/>
    </location>
</feature>
<keyword evidence="1" id="KW-0472">Membrane</keyword>
<evidence type="ECO:0000313" key="2">
    <source>
        <dbReference type="EMBL" id="RLL07946.1"/>
    </source>
</evidence>
<dbReference type="Proteomes" id="UP000276301">
    <property type="component" value="Unassembled WGS sequence"/>
</dbReference>
<gene>
    <name evidence="2" type="ORF">D4A47_12860</name>
</gene>
<dbReference type="EMBL" id="RCHT01000041">
    <property type="protein sequence ID" value="RLL07946.1"/>
    <property type="molecule type" value="Genomic_DNA"/>
</dbReference>
<keyword evidence="1" id="KW-1133">Transmembrane helix</keyword>
<proteinExistence type="predicted"/>
<protein>
    <submittedName>
        <fullName evidence="2">Uncharacterized protein</fullName>
    </submittedName>
</protein>
<dbReference type="RefSeq" id="WP_101551774.1">
    <property type="nucleotide sequence ID" value="NZ_DBFBJK010000225.1"/>
</dbReference>
<accession>A0A498CSB0</accession>
<sequence>MEEQKTPERAEARTDGGKKLLLAACVLLAAALVVLLVILLRTPKAGPSGMVRDTAALAGQLENKTEEEIIAELNRVVDEGMFNISINTTPTFTNGKAEGPLQIENVPGNQYLMQVQITLDDTGELIYQTGLIEPNHHIQSAKLDVELEKGEYLATAVFNAYALETEEYVGSAGAKMTITVLN</sequence>
<organism evidence="2 3">
    <name type="scientific">Anaerotruncus massiliensis</name>
    <name type="common">ex Liu et al. 2021</name>
    <dbReference type="NCBI Taxonomy" id="2321404"/>
    <lineage>
        <taxon>Bacteria</taxon>
        <taxon>Bacillati</taxon>
        <taxon>Bacillota</taxon>
        <taxon>Clostridia</taxon>
        <taxon>Eubacteriales</taxon>
        <taxon>Oscillospiraceae</taxon>
        <taxon>Anaerotruncus</taxon>
    </lineage>
</organism>
<keyword evidence="1" id="KW-0812">Transmembrane</keyword>
<comment type="caution">
    <text evidence="2">The sequence shown here is derived from an EMBL/GenBank/DDBJ whole genome shotgun (WGS) entry which is preliminary data.</text>
</comment>
<evidence type="ECO:0000313" key="3">
    <source>
        <dbReference type="Proteomes" id="UP000276301"/>
    </source>
</evidence>